<evidence type="ECO:0000313" key="1">
    <source>
        <dbReference type="EMBL" id="CFE39815.1"/>
    </source>
</evidence>
<evidence type="ECO:0000313" key="11">
    <source>
        <dbReference type="EMBL" id="COW19990.1"/>
    </source>
</evidence>
<accession>A0A0E8X3R7</accession>
<evidence type="ECO:0000313" key="5">
    <source>
        <dbReference type="EMBL" id="CKR70068.1"/>
    </source>
</evidence>
<evidence type="ECO:0000313" key="26">
    <source>
        <dbReference type="Proteomes" id="UP000189452"/>
    </source>
</evidence>
<dbReference type="EMBL" id="CNGE01000166">
    <property type="protein sequence ID" value="CKS07772.1"/>
    <property type="molecule type" value="Genomic_DNA"/>
</dbReference>
<dbReference type="Proteomes" id="UP000039217">
    <property type="component" value="Unassembled WGS sequence"/>
</dbReference>
<dbReference type="EMBL" id="CFOE01000273">
    <property type="protein sequence ID" value="CFE39815.1"/>
    <property type="molecule type" value="Genomic_DNA"/>
</dbReference>
<dbReference type="STRING" id="1806.RN08_2128"/>
<dbReference type="Proteomes" id="UP000038802">
    <property type="component" value="Unassembled WGS sequence"/>
</dbReference>
<organism evidence="8 15">
    <name type="scientific">Mycobacterium tuberculosis</name>
    <dbReference type="NCBI Taxonomy" id="1773"/>
    <lineage>
        <taxon>Bacteria</taxon>
        <taxon>Bacillati</taxon>
        <taxon>Actinomycetota</taxon>
        <taxon>Actinomycetes</taxon>
        <taxon>Mycobacteriales</taxon>
        <taxon>Mycobacteriaceae</taxon>
        <taxon>Mycobacterium</taxon>
        <taxon>Mycobacterium tuberculosis complex</taxon>
    </lineage>
</organism>
<dbReference type="EMBL" id="CFOH01000134">
    <property type="protein sequence ID" value="CFE48586.1"/>
    <property type="molecule type" value="Genomic_DNA"/>
</dbReference>
<dbReference type="EMBL" id="CSAD01000130">
    <property type="protein sequence ID" value="COV19064.1"/>
    <property type="molecule type" value="Genomic_DNA"/>
</dbReference>
<gene>
    <name evidence="13" type="ORF">A4S10_02016</name>
    <name evidence="3" type="ORF">ERS007657_01664</name>
    <name evidence="8" type="ORF">ERS007661_00951</name>
    <name evidence="9" type="ORF">ERS007679_01267</name>
    <name evidence="1" type="ORF">ERS007681_02203</name>
    <name evidence="2" type="ORF">ERS007688_01134</name>
    <name evidence="10" type="ORF">ERS007703_02284</name>
    <name evidence="11" type="ORF">ERS007720_01989</name>
    <name evidence="12" type="ORF">ERS007741_03917</name>
    <name evidence="6" type="ORF">ERS027646_01224</name>
    <name evidence="4" type="ORF">ERS027659_00439</name>
    <name evidence="5" type="ORF">ERS027661_01934</name>
    <name evidence="7" type="ORF">ERS094118_01701</name>
</gene>
<dbReference type="Proteomes" id="UP000048600">
    <property type="component" value="Unassembled WGS sequence"/>
</dbReference>
<evidence type="ECO:0000313" key="8">
    <source>
        <dbReference type="EMBL" id="CNU62494.1"/>
    </source>
</evidence>
<dbReference type="Proteomes" id="UP000050139">
    <property type="component" value="Unassembled WGS sequence"/>
</dbReference>
<dbReference type="EMBL" id="CGCX01000541">
    <property type="protein sequence ID" value="CFR78426.1"/>
    <property type="molecule type" value="Genomic_DNA"/>
</dbReference>
<evidence type="ECO:0000313" key="3">
    <source>
        <dbReference type="EMBL" id="CFR78426.1"/>
    </source>
</evidence>
<evidence type="ECO:0000313" key="6">
    <source>
        <dbReference type="EMBL" id="CKS07772.1"/>
    </source>
</evidence>
<evidence type="ECO:0000313" key="7">
    <source>
        <dbReference type="EMBL" id="CLW00715.1"/>
    </source>
</evidence>
<reference evidence="7 24" key="2">
    <citation type="submission" date="2015-03" db="EMBL/GenBank/DDBJ databases">
        <authorList>
            <consortium name="Pathogen Informatics"/>
            <person name="Murphy D."/>
        </authorList>
    </citation>
    <scope>NUCLEOTIDE SEQUENCE [LARGE SCALE GENOMIC DNA]</scope>
    <source>
        <strain evidence="7 24">0268S</strain>
    </source>
</reference>
<sequence>MLSDGVCGGLSKIQRTGVHLRRPAVATTIAAPVYGPAPGEKKPRSIWPMLLTPELNAAVR</sequence>
<dbReference type="Proteomes" id="UP000045842">
    <property type="component" value="Unassembled WGS sequence"/>
</dbReference>
<name>A0A0E8X3R7_MYCTX</name>
<evidence type="ECO:0000313" key="17">
    <source>
        <dbReference type="Proteomes" id="UP000045842"/>
    </source>
</evidence>
<dbReference type="Proteomes" id="UP000046680">
    <property type="component" value="Unassembled WGS sequence"/>
</dbReference>
<evidence type="ECO:0000313" key="22">
    <source>
        <dbReference type="Proteomes" id="UP000048948"/>
    </source>
</evidence>
<dbReference type="EMBL" id="CNFU01000367">
    <property type="protein sequence ID" value="CKR70068.1"/>
    <property type="molecule type" value="Genomic_DNA"/>
</dbReference>
<evidence type="ECO:0000313" key="13">
    <source>
        <dbReference type="EMBL" id="OMH59845.1"/>
    </source>
</evidence>
<evidence type="ECO:0000313" key="21">
    <source>
        <dbReference type="Proteomes" id="UP000048600"/>
    </source>
</evidence>
<dbReference type="EMBL" id="COPH01000011">
    <property type="protein sequence ID" value="CLW00715.1"/>
    <property type="molecule type" value="Genomic_DNA"/>
</dbReference>
<reference evidence="13 26" key="4">
    <citation type="submission" date="2016-04" db="EMBL/GenBank/DDBJ databases">
        <authorList>
            <person name="Bigi M."/>
            <person name="Bigi F."/>
            <person name="Soria M.A."/>
        </authorList>
    </citation>
    <scope>NUCLEOTIDE SEQUENCE [LARGE SCALE GENOMIC DNA]</scope>
    <source>
        <strain evidence="13 26">6548</strain>
    </source>
</reference>
<dbReference type="Proteomes" id="UP000046947">
    <property type="component" value="Unassembled WGS sequence"/>
</dbReference>
<evidence type="ECO:0000313" key="16">
    <source>
        <dbReference type="Proteomes" id="UP000044938"/>
    </source>
</evidence>
<reference evidence="10" key="3">
    <citation type="submission" date="2015-03" db="EMBL/GenBank/DDBJ databases">
        <authorList>
            <person name="Murphy D."/>
        </authorList>
    </citation>
    <scope>NUCLEOTIDE SEQUENCE [LARGE SCALE GENOMIC DNA]</scope>
    <source>
        <strain evidence="10">K00500041</strain>
    </source>
</reference>
<proteinExistence type="predicted"/>
<evidence type="ECO:0000313" key="25">
    <source>
        <dbReference type="Proteomes" id="UP000050164"/>
    </source>
</evidence>
<dbReference type="EMBL" id="CHKL01000675">
    <property type="protein sequence ID" value="COX16281.1"/>
    <property type="molecule type" value="Genomic_DNA"/>
</dbReference>
<dbReference type="Proteomes" id="UP000049023">
    <property type="component" value="Unassembled WGS sequence"/>
</dbReference>
<evidence type="ECO:0000313" key="4">
    <source>
        <dbReference type="EMBL" id="CKQ95402.1"/>
    </source>
</evidence>
<reference evidence="14 15" key="1">
    <citation type="submission" date="2015-03" db="EMBL/GenBank/DDBJ databases">
        <authorList>
            <consortium name="Pathogen Informatics"/>
        </authorList>
    </citation>
    <scope>NUCLEOTIDE SEQUENCE [LARGE SCALE GENOMIC DNA]</scope>
    <source>
        <strain evidence="6 22">Bir 172</strain>
        <strain evidence="4 25">Bir 185</strain>
        <strain evidence="5 23">Bir 187</strain>
        <strain evidence="3 18">C09601061</strain>
        <strain evidence="8 15">D00501624</strain>
        <strain evidence="9 17">G09801536</strain>
        <strain evidence="1 20">G09901357</strain>
        <strain evidence="2 19">H09601792</strain>
        <strain evidence="14">K00500041</strain>
        <strain evidence="11 16">M09401471</strain>
        <strain evidence="12 21">P00601463</strain>
    </source>
</reference>
<dbReference type="Proteomes" id="UP000189452">
    <property type="component" value="Chromosome"/>
</dbReference>
<evidence type="ECO:0000313" key="20">
    <source>
        <dbReference type="Proteomes" id="UP000048289"/>
    </source>
</evidence>
<dbReference type="AlphaFoldDB" id="A0A0E8X3R7"/>
<evidence type="ECO:0000313" key="23">
    <source>
        <dbReference type="Proteomes" id="UP000049023"/>
    </source>
</evidence>
<dbReference type="Proteomes" id="UP000050164">
    <property type="component" value="Unassembled WGS sequence"/>
</dbReference>
<protein>
    <submittedName>
        <fullName evidence="8">Uncharacterized protein</fullName>
    </submittedName>
</protein>
<reference evidence="13 26" key="5">
    <citation type="submission" date="2017-02" db="EMBL/GenBank/DDBJ databases">
        <title>Protein polymorphisms may explain contrasting epidemiological fitness of two variants of a multidrug-resistant Mycobacterium tuberculosis strain.</title>
        <authorList>
            <person name="Bigi M.M."/>
            <person name="Lopez B."/>
            <person name="Blanco F.C."/>
            <person name="Sasiain M.C."/>
            <person name="De La Barrera S."/>
            <person name="Ritacco V."/>
            <person name="Bigi F."/>
            <person name="Soria M.A."/>
        </authorList>
    </citation>
    <scope>NUCLEOTIDE SEQUENCE [LARGE SCALE GENOMIC DNA]</scope>
    <source>
        <strain evidence="13 26">6548</strain>
    </source>
</reference>
<dbReference type="Proteomes" id="UP000048289">
    <property type="component" value="Unassembled WGS sequence"/>
</dbReference>
<evidence type="ECO:0000313" key="18">
    <source>
        <dbReference type="Proteomes" id="UP000046680"/>
    </source>
</evidence>
<evidence type="ECO:0000313" key="12">
    <source>
        <dbReference type="EMBL" id="COX16281.1"/>
    </source>
</evidence>
<evidence type="ECO:0000313" key="24">
    <source>
        <dbReference type="Proteomes" id="UP000050139"/>
    </source>
</evidence>
<evidence type="ECO:0000313" key="15">
    <source>
        <dbReference type="Proteomes" id="UP000039217"/>
    </source>
</evidence>
<evidence type="ECO:0000313" key="9">
    <source>
        <dbReference type="EMBL" id="COV19064.1"/>
    </source>
</evidence>
<dbReference type="EMBL" id="CSAJ01000229">
    <property type="protein sequence ID" value="COW19990.1"/>
    <property type="molecule type" value="Genomic_DNA"/>
</dbReference>
<dbReference type="EMBL" id="CQQC01000223">
    <property type="protein sequence ID" value="CNU62494.1"/>
    <property type="molecule type" value="Genomic_DNA"/>
</dbReference>
<dbReference type="EMBL" id="CNFT01000058">
    <property type="protein sequence ID" value="CKQ95402.1"/>
    <property type="molecule type" value="Genomic_DNA"/>
</dbReference>
<dbReference type="EMBL" id="CSAE01000238">
    <property type="protein sequence ID" value="COV90803.1"/>
    <property type="molecule type" value="Genomic_DNA"/>
</dbReference>
<evidence type="ECO:0000313" key="19">
    <source>
        <dbReference type="Proteomes" id="UP000046947"/>
    </source>
</evidence>
<evidence type="ECO:0000313" key="2">
    <source>
        <dbReference type="EMBL" id="CFE48586.1"/>
    </source>
</evidence>
<evidence type="ECO:0000313" key="10">
    <source>
        <dbReference type="EMBL" id="COV90803.1"/>
    </source>
</evidence>
<dbReference type="Proteomes" id="UP000048948">
    <property type="component" value="Unassembled WGS sequence"/>
</dbReference>
<dbReference type="EMBL" id="LWDQ01000001">
    <property type="protein sequence ID" value="OMH59845.1"/>
    <property type="molecule type" value="Genomic_DNA"/>
</dbReference>
<dbReference type="Proteomes" id="UP000044938">
    <property type="component" value="Unassembled WGS sequence"/>
</dbReference>
<evidence type="ECO:0000313" key="14">
    <source>
        <dbReference type="Proteomes" id="UP000038802"/>
    </source>
</evidence>